<gene>
    <name evidence="3" type="ORF">OS493_037602</name>
</gene>
<dbReference type="Proteomes" id="UP001163046">
    <property type="component" value="Unassembled WGS sequence"/>
</dbReference>
<feature type="compositionally biased region" description="Low complexity" evidence="1">
    <location>
        <begin position="76"/>
        <end position="94"/>
    </location>
</feature>
<keyword evidence="2" id="KW-0732">Signal</keyword>
<organism evidence="3 4">
    <name type="scientific">Desmophyllum pertusum</name>
    <dbReference type="NCBI Taxonomy" id="174260"/>
    <lineage>
        <taxon>Eukaryota</taxon>
        <taxon>Metazoa</taxon>
        <taxon>Cnidaria</taxon>
        <taxon>Anthozoa</taxon>
        <taxon>Hexacorallia</taxon>
        <taxon>Scleractinia</taxon>
        <taxon>Caryophylliina</taxon>
        <taxon>Caryophylliidae</taxon>
        <taxon>Desmophyllum</taxon>
    </lineage>
</organism>
<name>A0A9X0D6B3_9CNID</name>
<evidence type="ECO:0000313" key="3">
    <source>
        <dbReference type="EMBL" id="KAJ7388440.1"/>
    </source>
</evidence>
<reference evidence="3" key="1">
    <citation type="submission" date="2023-01" db="EMBL/GenBank/DDBJ databases">
        <title>Genome assembly of the deep-sea coral Lophelia pertusa.</title>
        <authorList>
            <person name="Herrera S."/>
            <person name="Cordes E."/>
        </authorList>
    </citation>
    <scope>NUCLEOTIDE SEQUENCE</scope>
    <source>
        <strain evidence="3">USNM1676648</strain>
        <tissue evidence="3">Polyp</tissue>
    </source>
</reference>
<proteinExistence type="predicted"/>
<dbReference type="OrthoDB" id="5983662at2759"/>
<feature type="region of interest" description="Disordered" evidence="1">
    <location>
        <begin position="357"/>
        <end position="405"/>
    </location>
</feature>
<dbReference type="AlphaFoldDB" id="A0A9X0D6B3"/>
<feature type="chain" id="PRO_5040937032" evidence="2">
    <location>
        <begin position="17"/>
        <end position="405"/>
    </location>
</feature>
<keyword evidence="4" id="KW-1185">Reference proteome</keyword>
<dbReference type="EMBL" id="MU825469">
    <property type="protein sequence ID" value="KAJ7388440.1"/>
    <property type="molecule type" value="Genomic_DNA"/>
</dbReference>
<evidence type="ECO:0000256" key="2">
    <source>
        <dbReference type="SAM" id="SignalP"/>
    </source>
</evidence>
<protein>
    <submittedName>
        <fullName evidence="3">Uncharacterized protein</fullName>
    </submittedName>
</protein>
<accession>A0A9X0D6B3</accession>
<sequence length="405" mass="44882">MKVIAATFLFISAAAALRNLIGLPETTSNKLHQLLKDGPFDATELMNYRSNSKATARLASAFKKNVNDHVEKESGLELGSGSEPGPVPGSGPESEPIREAIKTVADSLSDIAPALKILKEASHKRNQEAAREFIHALESDEDDSDVREVVGRHVIENHERCKRAKEFFVKSIHESELFELSKSEDALDLEEDVGKVLESAKMNDEADVFEEFSNLVNKHRLHDHPGIKVAVTLGGMLADAYCDVELDGLLKKIGDFLQHHELDLSNKIKPYLSGLKNGHCQAPVTILGFFVDYILESIKFARMQDMILKDHETALIKKVTEFAKENKMNLAYEAVGQSVFDNLRGATIVGEVIRHFKQPGPKPSAQHGSQRSPKSKSKSRPKASRKPKSKSRRKPSSKSSSRWNG</sequence>
<feature type="compositionally biased region" description="Basic residues" evidence="1">
    <location>
        <begin position="373"/>
        <end position="396"/>
    </location>
</feature>
<comment type="caution">
    <text evidence="3">The sequence shown here is derived from an EMBL/GenBank/DDBJ whole genome shotgun (WGS) entry which is preliminary data.</text>
</comment>
<feature type="signal peptide" evidence="2">
    <location>
        <begin position="1"/>
        <end position="16"/>
    </location>
</feature>
<feature type="region of interest" description="Disordered" evidence="1">
    <location>
        <begin position="71"/>
        <end position="95"/>
    </location>
</feature>
<evidence type="ECO:0000256" key="1">
    <source>
        <dbReference type="SAM" id="MobiDB-lite"/>
    </source>
</evidence>
<evidence type="ECO:0000313" key="4">
    <source>
        <dbReference type="Proteomes" id="UP001163046"/>
    </source>
</evidence>